<keyword evidence="2" id="KW-1185">Reference proteome</keyword>
<evidence type="ECO:0000313" key="1">
    <source>
        <dbReference type="EMBL" id="SKC23442.1"/>
    </source>
</evidence>
<dbReference type="STRING" id="889453.SAMN03080601_02716"/>
<organism evidence="1 2">
    <name type="scientific">Alkalitalea saponilacus</name>
    <dbReference type="NCBI Taxonomy" id="889453"/>
    <lineage>
        <taxon>Bacteria</taxon>
        <taxon>Pseudomonadati</taxon>
        <taxon>Bacteroidota</taxon>
        <taxon>Bacteroidia</taxon>
        <taxon>Marinilabiliales</taxon>
        <taxon>Marinilabiliaceae</taxon>
        <taxon>Alkalitalea</taxon>
    </lineage>
</organism>
<name>A0A1T5HS53_9BACT</name>
<dbReference type="EMBL" id="FUYV01000017">
    <property type="protein sequence ID" value="SKC23442.1"/>
    <property type="molecule type" value="Genomic_DNA"/>
</dbReference>
<accession>A0A1T5HS53</accession>
<evidence type="ECO:0000313" key="2">
    <source>
        <dbReference type="Proteomes" id="UP000191055"/>
    </source>
</evidence>
<protein>
    <submittedName>
        <fullName evidence="1">Uncharacterized protein</fullName>
    </submittedName>
</protein>
<dbReference type="RefSeq" id="WP_079558418.1">
    <property type="nucleotide sequence ID" value="NZ_CP021904.1"/>
</dbReference>
<dbReference type="AlphaFoldDB" id="A0A1T5HS53"/>
<proteinExistence type="predicted"/>
<dbReference type="Proteomes" id="UP000191055">
    <property type="component" value="Unassembled WGS sequence"/>
</dbReference>
<dbReference type="KEGG" id="asx:CDL62_13300"/>
<gene>
    <name evidence="1" type="ORF">SAMN03080601_02716</name>
</gene>
<sequence>MKTLILTSLILSLSFLDSNSQTVNDIPIKDIEAEYIQISARPEGSRINIKIEVDYGQDRMTFSNRSHLIMDENGKSKTFNSMIEALNFLTQNGYSFVQAYTFSSEDKNVLHYLLRKTEINKEQTEYPHAN</sequence>
<reference evidence="1 2" key="1">
    <citation type="submission" date="2017-02" db="EMBL/GenBank/DDBJ databases">
        <authorList>
            <person name="Peterson S.W."/>
        </authorList>
    </citation>
    <scope>NUCLEOTIDE SEQUENCE [LARGE SCALE GENOMIC DNA]</scope>
    <source>
        <strain evidence="1 2">DSM 24412</strain>
    </source>
</reference>
<dbReference type="OrthoDB" id="5873496at2"/>